<dbReference type="EMBL" id="GAIX01006428">
    <property type="protein sequence ID" value="JAA86132.1"/>
    <property type="molecule type" value="Transcribed_RNA"/>
</dbReference>
<feature type="transmembrane region" description="Helical" evidence="1">
    <location>
        <begin position="41"/>
        <end position="58"/>
    </location>
</feature>
<proteinExistence type="predicted"/>
<keyword evidence="1" id="KW-0812">Transmembrane</keyword>
<sequence>MRLRVLRQKISFVAFLCATPEISFRRPCILSLRVLRQKISFVALLLCVYVCYAKNLFLSPLLSASTRATPEVLLR</sequence>
<reference evidence="2" key="2">
    <citation type="submission" date="2013-05" db="EMBL/GenBank/DDBJ databases">
        <authorList>
            <person name="Carter J.-M."/>
            <person name="Baker S.C."/>
            <person name="Pink R."/>
            <person name="Carter D.R.F."/>
            <person name="Collins A."/>
            <person name="Tomlin J."/>
            <person name="Gibbs M."/>
            <person name="Breuker C.J."/>
        </authorList>
    </citation>
    <scope>NUCLEOTIDE SEQUENCE</scope>
    <source>
        <tissue evidence="2">Ovary</tissue>
    </source>
</reference>
<organism evidence="2">
    <name type="scientific">Pararge aegeria</name>
    <name type="common">speckled wood butterfly</name>
    <dbReference type="NCBI Taxonomy" id="116150"/>
    <lineage>
        <taxon>Eukaryota</taxon>
        <taxon>Metazoa</taxon>
        <taxon>Ecdysozoa</taxon>
        <taxon>Arthropoda</taxon>
        <taxon>Hexapoda</taxon>
        <taxon>Insecta</taxon>
        <taxon>Pterygota</taxon>
        <taxon>Neoptera</taxon>
        <taxon>Endopterygota</taxon>
        <taxon>Lepidoptera</taxon>
        <taxon>Glossata</taxon>
        <taxon>Ditrysia</taxon>
        <taxon>Papilionoidea</taxon>
        <taxon>Nymphalidae</taxon>
        <taxon>Satyrinae</taxon>
        <taxon>Satyrini</taxon>
        <taxon>Parargina</taxon>
        <taxon>Pararge</taxon>
    </lineage>
</organism>
<accession>S4PWP5</accession>
<name>S4PWP5_9NEOP</name>
<evidence type="ECO:0000313" key="2">
    <source>
        <dbReference type="EMBL" id="JAA86132.1"/>
    </source>
</evidence>
<reference evidence="2" key="1">
    <citation type="journal article" date="2013" name="BMC Genomics">
        <title>Unscrambling butterfly oogenesis.</title>
        <authorList>
            <person name="Carter J.M."/>
            <person name="Baker S.C."/>
            <person name="Pink R."/>
            <person name="Carter D.R."/>
            <person name="Collins A."/>
            <person name="Tomlin J."/>
            <person name="Gibbs M."/>
            <person name="Breuker C.J."/>
        </authorList>
    </citation>
    <scope>NUCLEOTIDE SEQUENCE</scope>
    <source>
        <tissue evidence="2">Ovary</tissue>
    </source>
</reference>
<dbReference type="AlphaFoldDB" id="S4PWP5"/>
<keyword evidence="1" id="KW-1133">Transmembrane helix</keyword>
<evidence type="ECO:0000256" key="1">
    <source>
        <dbReference type="SAM" id="Phobius"/>
    </source>
</evidence>
<protein>
    <submittedName>
        <fullName evidence="2">Uncharacterized protein</fullName>
    </submittedName>
</protein>
<keyword evidence="1" id="KW-0472">Membrane</keyword>